<keyword evidence="1" id="KW-0472">Membrane</keyword>
<dbReference type="AlphaFoldDB" id="A0A447JGZ5"/>
<proteinExistence type="predicted"/>
<evidence type="ECO:0000313" key="2">
    <source>
        <dbReference type="EMBL" id="VDY41340.1"/>
    </source>
</evidence>
<feature type="transmembrane region" description="Helical" evidence="1">
    <location>
        <begin position="46"/>
        <end position="64"/>
    </location>
</feature>
<name>A0A447JGZ5_SALET</name>
<reference evidence="2 3" key="1">
    <citation type="submission" date="2018-12" db="EMBL/GenBank/DDBJ databases">
        <authorList>
            <consortium name="Pathogen Informatics"/>
        </authorList>
    </citation>
    <scope>NUCLEOTIDE SEQUENCE [LARGE SCALE GENOMIC DNA]</scope>
    <source>
        <strain evidence="2 3">NCTC7102</strain>
    </source>
</reference>
<dbReference type="EMBL" id="LR133909">
    <property type="protein sequence ID" value="VDY41340.1"/>
    <property type="molecule type" value="Genomic_DNA"/>
</dbReference>
<dbReference type="Proteomes" id="UP000281393">
    <property type="component" value="Chromosome"/>
</dbReference>
<evidence type="ECO:0000313" key="3">
    <source>
        <dbReference type="Proteomes" id="UP000281393"/>
    </source>
</evidence>
<evidence type="ECO:0000256" key="1">
    <source>
        <dbReference type="SAM" id="Phobius"/>
    </source>
</evidence>
<keyword evidence="1" id="KW-0812">Transmembrane</keyword>
<keyword evidence="1" id="KW-1133">Transmembrane helix</keyword>
<protein>
    <submittedName>
        <fullName evidence="2">Nitric oxide reductase</fullName>
    </submittedName>
</protein>
<gene>
    <name evidence="2" type="ORF">NCTC7102_02681</name>
</gene>
<accession>A0A447JGZ5</accession>
<organism evidence="2 3">
    <name type="scientific">Salmonella enterica subsp. enterica serovar Daytona</name>
    <dbReference type="NCBI Taxonomy" id="1962639"/>
    <lineage>
        <taxon>Bacteria</taxon>
        <taxon>Pseudomonadati</taxon>
        <taxon>Pseudomonadota</taxon>
        <taxon>Gammaproteobacteria</taxon>
        <taxon>Enterobacterales</taxon>
        <taxon>Enterobacteriaceae</taxon>
        <taxon>Salmonella</taxon>
    </lineage>
</organism>
<sequence length="84" mass="8908">MKLDTRLTSSALTLALAAVVIPFTADWQLPLLNGVVVRWIENGQALWLLFGALFTGLVYTATFPSRRGKAVLAMGCCLVGGAIG</sequence>